<name>A0A401QIK8_SCYTO</name>
<comment type="caution">
    <text evidence="1">The sequence shown here is derived from an EMBL/GenBank/DDBJ whole genome shotgun (WGS) entry which is preliminary data.</text>
</comment>
<dbReference type="PANTHER" id="PTHR47133">
    <property type="entry name" value="TALIN ROD DOMAIN-CONTAINING PROTEIN 1"/>
    <property type="match status" value="1"/>
</dbReference>
<sequence>MDCGGWEGALDPDSPVAYNESRLVYISDSCKRKIQHVADQLLSCDARPVESNSLSSCGESFEKCRDTIIARTKGLAILVHELQYLVPVGKDEEVGRGLLELCNLVVALVECSAHAGYLAALEVPGARPARPGPVEPYKVSVLEQEVEQHCSCLGSLPLGQLSPARLADVSQGVGRALRGLTDCCGPAGEAGRDALAREQLRLGLRGASCCARALLACVRELRAAPSERARARCVVFSRPLLQSVHALVGLATEPQFLGRPAHLPAEGRSVHANILEAARRVVSSCLLFVQWIRDVAQLSSSGARVPTFREQVKSLTGAVSDSCNLLSQVLRDNDTLNLFNPWNGNSPN</sequence>
<dbReference type="GO" id="GO:0003779">
    <property type="term" value="F:actin binding"/>
    <property type="evidence" value="ECO:0007669"/>
    <property type="project" value="InterPro"/>
</dbReference>
<reference evidence="1 2" key="1">
    <citation type="journal article" date="2018" name="Nat. Ecol. Evol.">
        <title>Shark genomes provide insights into elasmobranch evolution and the origin of vertebrates.</title>
        <authorList>
            <person name="Hara Y"/>
            <person name="Yamaguchi K"/>
            <person name="Onimaru K"/>
            <person name="Kadota M"/>
            <person name="Koyanagi M"/>
            <person name="Keeley SD"/>
            <person name="Tatsumi K"/>
            <person name="Tanaka K"/>
            <person name="Motone F"/>
            <person name="Kageyama Y"/>
            <person name="Nozu R"/>
            <person name="Adachi N"/>
            <person name="Nishimura O"/>
            <person name="Nakagawa R"/>
            <person name="Tanegashima C"/>
            <person name="Kiyatake I"/>
            <person name="Matsumoto R"/>
            <person name="Murakumo K"/>
            <person name="Nishida K"/>
            <person name="Terakita A"/>
            <person name="Kuratani S"/>
            <person name="Sato K"/>
            <person name="Hyodo S Kuraku.S."/>
        </authorList>
    </citation>
    <scope>NUCLEOTIDE SEQUENCE [LARGE SCALE GENOMIC DNA]</scope>
</reference>
<accession>A0A401QIK8</accession>
<dbReference type="PANTHER" id="PTHR47133:SF1">
    <property type="entry name" value="TALIN ROD DOMAIN-CONTAINING PROTEIN 1"/>
    <property type="match status" value="1"/>
</dbReference>
<evidence type="ECO:0000313" key="1">
    <source>
        <dbReference type="EMBL" id="GCB85197.1"/>
    </source>
</evidence>
<dbReference type="OrthoDB" id="10009851at2759"/>
<dbReference type="InterPro" id="IPR042799">
    <property type="entry name" value="TLNRD1"/>
</dbReference>
<dbReference type="AlphaFoldDB" id="A0A401QIK8"/>
<organism evidence="1 2">
    <name type="scientific">Scyliorhinus torazame</name>
    <name type="common">Cloudy catshark</name>
    <name type="synonym">Catulus torazame</name>
    <dbReference type="NCBI Taxonomy" id="75743"/>
    <lineage>
        <taxon>Eukaryota</taxon>
        <taxon>Metazoa</taxon>
        <taxon>Chordata</taxon>
        <taxon>Craniata</taxon>
        <taxon>Vertebrata</taxon>
        <taxon>Chondrichthyes</taxon>
        <taxon>Elasmobranchii</taxon>
        <taxon>Galeomorphii</taxon>
        <taxon>Galeoidea</taxon>
        <taxon>Carcharhiniformes</taxon>
        <taxon>Scyliorhinidae</taxon>
        <taxon>Scyliorhinus</taxon>
    </lineage>
</organism>
<gene>
    <name evidence="1" type="ORF">scyTo_0025876</name>
</gene>
<dbReference type="EMBL" id="BFAA01135777">
    <property type="protein sequence ID" value="GCB85197.1"/>
    <property type="molecule type" value="Genomic_DNA"/>
</dbReference>
<protein>
    <submittedName>
        <fullName evidence="1">Uncharacterized protein</fullName>
    </submittedName>
</protein>
<keyword evidence="2" id="KW-1185">Reference proteome</keyword>
<dbReference type="Proteomes" id="UP000288216">
    <property type="component" value="Unassembled WGS sequence"/>
</dbReference>
<dbReference type="Gene3D" id="1.20.120.230">
    <property type="entry name" value="Alpha-catenin/vinculin-like"/>
    <property type="match status" value="1"/>
</dbReference>
<evidence type="ECO:0000313" key="2">
    <source>
        <dbReference type="Proteomes" id="UP000288216"/>
    </source>
</evidence>
<dbReference type="Gene3D" id="1.20.1420.10">
    <property type="entry name" value="Talin, central domain"/>
    <property type="match status" value="1"/>
</dbReference>
<dbReference type="STRING" id="75743.A0A401QIK8"/>
<proteinExistence type="predicted"/>